<organism evidence="3 4">
    <name type="scientific">Alsobacter soli</name>
    <dbReference type="NCBI Taxonomy" id="2109933"/>
    <lineage>
        <taxon>Bacteria</taxon>
        <taxon>Pseudomonadati</taxon>
        <taxon>Pseudomonadota</taxon>
        <taxon>Alphaproteobacteria</taxon>
        <taxon>Hyphomicrobiales</taxon>
        <taxon>Alsobacteraceae</taxon>
        <taxon>Alsobacter</taxon>
    </lineage>
</organism>
<sequence length="428" mass="46584">MRRTSSLALAAILLASGSNVALAQGAWSSGRGDRYEYGAGYRGWSDQGSQRRYVEGRGFGHDDWAANGRPFQDRHWGSDRDRSRYGAYEGERNGGGAFRSSSEGYGPYENDRYGRFSRDGEPRQFGAWEGSGRATRARESDRQYGGEDSISTGAVPEASDFRREARELRRELRDYGLRDIRILNTSYLVEARLPSGRTVLLIADPPPMSAGASASQEGSSQNGDRASASSDGFRSSQTARNRKSDSSKWDRNAEDRNGSPGSGLDGVTAQEVRSSLQARGFSDIRNLRRDGSTFVGEAGWYGDQVSFRVDGRNGYLIEPNRMTSDQVQTMLDNEGWKNVQVLDANEKSYKLKGTKNGINYQLRVDAETGQVYRKAAMDGSPDQETGSIRSRNPAAGQSQSSGSQSQTSGAPSLGLGDGNGSQAPSTND</sequence>
<dbReference type="EMBL" id="PVZS01000025">
    <property type="protein sequence ID" value="PSC03470.1"/>
    <property type="molecule type" value="Genomic_DNA"/>
</dbReference>
<evidence type="ECO:0000256" key="1">
    <source>
        <dbReference type="SAM" id="MobiDB-lite"/>
    </source>
</evidence>
<feature type="compositionally biased region" description="Basic and acidic residues" evidence="1">
    <location>
        <begin position="242"/>
        <end position="257"/>
    </location>
</feature>
<proteinExistence type="predicted"/>
<name>A0A2T1HP83_9HYPH</name>
<feature type="region of interest" description="Disordered" evidence="1">
    <location>
        <begin position="208"/>
        <end position="267"/>
    </location>
</feature>
<feature type="chain" id="PRO_5015721937" description="PepSY domain-containing protein" evidence="2">
    <location>
        <begin position="24"/>
        <end position="428"/>
    </location>
</feature>
<evidence type="ECO:0000313" key="4">
    <source>
        <dbReference type="Proteomes" id="UP000239772"/>
    </source>
</evidence>
<feature type="signal peptide" evidence="2">
    <location>
        <begin position="1"/>
        <end position="23"/>
    </location>
</feature>
<feature type="compositionally biased region" description="Low complexity" evidence="1">
    <location>
        <begin position="393"/>
        <end position="412"/>
    </location>
</feature>
<dbReference type="AlphaFoldDB" id="A0A2T1HP83"/>
<feature type="region of interest" description="Disordered" evidence="1">
    <location>
        <begin position="119"/>
        <end position="163"/>
    </location>
</feature>
<feature type="compositionally biased region" description="Basic and acidic residues" evidence="1">
    <location>
        <begin position="136"/>
        <end position="145"/>
    </location>
</feature>
<gene>
    <name evidence="3" type="ORF">SLNSH_18975</name>
</gene>
<evidence type="ECO:0000313" key="3">
    <source>
        <dbReference type="EMBL" id="PSC03470.1"/>
    </source>
</evidence>
<accession>A0A2T1HP83</accession>
<dbReference type="InterPro" id="IPR003961">
    <property type="entry name" value="FN3_dom"/>
</dbReference>
<keyword evidence="2" id="KW-0732">Signal</keyword>
<reference evidence="4" key="1">
    <citation type="submission" date="2018-03" db="EMBL/GenBank/DDBJ databases">
        <authorList>
            <person name="Sun L."/>
            <person name="Liu H."/>
            <person name="Chen W."/>
            <person name="Huang K."/>
            <person name="Liu W."/>
            <person name="Gao X."/>
        </authorList>
    </citation>
    <scope>NUCLEOTIDE SEQUENCE [LARGE SCALE GENOMIC DNA]</scope>
    <source>
        <strain evidence="4">SH9</strain>
    </source>
</reference>
<feature type="region of interest" description="Disordered" evidence="1">
    <location>
        <begin position="374"/>
        <end position="428"/>
    </location>
</feature>
<keyword evidence="4" id="KW-1185">Reference proteome</keyword>
<evidence type="ECO:0008006" key="5">
    <source>
        <dbReference type="Google" id="ProtNLM"/>
    </source>
</evidence>
<feature type="compositionally biased region" description="Polar residues" evidence="1">
    <location>
        <begin position="222"/>
        <end position="239"/>
    </location>
</feature>
<protein>
    <recommendedName>
        <fullName evidence="5">PepSY domain-containing protein</fullName>
    </recommendedName>
</protein>
<feature type="compositionally biased region" description="Low complexity" evidence="1">
    <location>
        <begin position="209"/>
        <end position="221"/>
    </location>
</feature>
<dbReference type="Proteomes" id="UP000239772">
    <property type="component" value="Unassembled WGS sequence"/>
</dbReference>
<evidence type="ECO:0000256" key="2">
    <source>
        <dbReference type="SAM" id="SignalP"/>
    </source>
</evidence>
<dbReference type="CDD" id="cd00063">
    <property type="entry name" value="FN3"/>
    <property type="match status" value="1"/>
</dbReference>
<comment type="caution">
    <text evidence="3">The sequence shown here is derived from an EMBL/GenBank/DDBJ whole genome shotgun (WGS) entry which is preliminary data.</text>
</comment>